<proteinExistence type="predicted"/>
<dbReference type="InterPro" id="IPR036864">
    <property type="entry name" value="Zn2-C6_fun-type_DNA-bd_sf"/>
</dbReference>
<dbReference type="SMART" id="SM00906">
    <property type="entry name" value="Fungal_trans"/>
    <property type="match status" value="1"/>
</dbReference>
<dbReference type="GO" id="GO:0008270">
    <property type="term" value="F:zinc ion binding"/>
    <property type="evidence" value="ECO:0007669"/>
    <property type="project" value="InterPro"/>
</dbReference>
<evidence type="ECO:0000256" key="3">
    <source>
        <dbReference type="ARBA" id="ARBA00023163"/>
    </source>
</evidence>
<reference evidence="7" key="1">
    <citation type="submission" date="2016-02" db="EMBL/GenBank/DDBJ databases">
        <title>Draft genome sequence of Microdochium bolleyi, a fungal endophyte of beachgrass.</title>
        <authorList>
            <consortium name="DOE Joint Genome Institute"/>
            <person name="David A.S."/>
            <person name="May G."/>
            <person name="Haridas S."/>
            <person name="Lim J."/>
            <person name="Wang M."/>
            <person name="Labutti K."/>
            <person name="Lipzen A."/>
            <person name="Barry K."/>
            <person name="Grigoriev I.V."/>
        </authorList>
    </citation>
    <scope>NUCLEOTIDE SEQUENCE [LARGE SCALE GENOMIC DNA]</scope>
    <source>
        <strain evidence="7">J235TASD1</strain>
    </source>
</reference>
<evidence type="ECO:0000259" key="5">
    <source>
        <dbReference type="PROSITE" id="PS50048"/>
    </source>
</evidence>
<dbReference type="PROSITE" id="PS50048">
    <property type="entry name" value="ZN2_CY6_FUNGAL_2"/>
    <property type="match status" value="1"/>
</dbReference>
<dbReference type="Pfam" id="PF00172">
    <property type="entry name" value="Zn_clus"/>
    <property type="match status" value="1"/>
</dbReference>
<evidence type="ECO:0000313" key="6">
    <source>
        <dbReference type="EMBL" id="KXJ88716.1"/>
    </source>
</evidence>
<evidence type="ECO:0000256" key="1">
    <source>
        <dbReference type="ARBA" id="ARBA00022723"/>
    </source>
</evidence>
<dbReference type="CDD" id="cd00067">
    <property type="entry name" value="GAL4"/>
    <property type="match status" value="1"/>
</dbReference>
<dbReference type="InterPro" id="IPR051127">
    <property type="entry name" value="Fungal_SecMet_Regulators"/>
</dbReference>
<evidence type="ECO:0000313" key="7">
    <source>
        <dbReference type="Proteomes" id="UP000070501"/>
    </source>
</evidence>
<dbReference type="InterPro" id="IPR001138">
    <property type="entry name" value="Zn2Cys6_DnaBD"/>
</dbReference>
<accession>A0A136IV86</accession>
<dbReference type="GO" id="GO:0006351">
    <property type="term" value="P:DNA-templated transcription"/>
    <property type="evidence" value="ECO:0007669"/>
    <property type="project" value="InterPro"/>
</dbReference>
<dbReference type="InterPro" id="IPR007219">
    <property type="entry name" value="XnlR_reg_dom"/>
</dbReference>
<keyword evidence="7" id="KW-1185">Reference proteome</keyword>
<dbReference type="GO" id="GO:0005634">
    <property type="term" value="C:nucleus"/>
    <property type="evidence" value="ECO:0007669"/>
    <property type="project" value="TreeGrafter"/>
</dbReference>
<keyword evidence="4" id="KW-0539">Nucleus</keyword>
<organism evidence="6 7">
    <name type="scientific">Microdochium bolleyi</name>
    <dbReference type="NCBI Taxonomy" id="196109"/>
    <lineage>
        <taxon>Eukaryota</taxon>
        <taxon>Fungi</taxon>
        <taxon>Dikarya</taxon>
        <taxon>Ascomycota</taxon>
        <taxon>Pezizomycotina</taxon>
        <taxon>Sordariomycetes</taxon>
        <taxon>Xylariomycetidae</taxon>
        <taxon>Xylariales</taxon>
        <taxon>Microdochiaceae</taxon>
        <taxon>Microdochium</taxon>
    </lineage>
</organism>
<dbReference type="OrthoDB" id="3362851at2759"/>
<feature type="domain" description="Zn(2)-C6 fungal-type" evidence="5">
    <location>
        <begin position="16"/>
        <end position="47"/>
    </location>
</feature>
<dbReference type="CDD" id="cd12148">
    <property type="entry name" value="fungal_TF_MHR"/>
    <property type="match status" value="1"/>
</dbReference>
<dbReference type="InParanoid" id="A0A136IV86"/>
<keyword evidence="1" id="KW-0479">Metal-binding</keyword>
<dbReference type="PANTHER" id="PTHR47424:SF5">
    <property type="entry name" value="ZN(II)2CYS6 TRANSCRIPTION FACTOR (EUROFUNG)"/>
    <property type="match status" value="1"/>
</dbReference>
<dbReference type="GO" id="GO:0000981">
    <property type="term" value="F:DNA-binding transcription factor activity, RNA polymerase II-specific"/>
    <property type="evidence" value="ECO:0007669"/>
    <property type="project" value="InterPro"/>
</dbReference>
<evidence type="ECO:0000256" key="4">
    <source>
        <dbReference type="ARBA" id="ARBA00023242"/>
    </source>
</evidence>
<dbReference type="Gene3D" id="4.10.240.10">
    <property type="entry name" value="Zn(2)-C6 fungal-type DNA-binding domain"/>
    <property type="match status" value="1"/>
</dbReference>
<keyword evidence="3" id="KW-0804">Transcription</keyword>
<dbReference type="PROSITE" id="PS00463">
    <property type="entry name" value="ZN2_CY6_FUNGAL_1"/>
    <property type="match status" value="1"/>
</dbReference>
<dbReference type="SUPFAM" id="SSF57701">
    <property type="entry name" value="Zn2/Cys6 DNA-binding domain"/>
    <property type="match status" value="1"/>
</dbReference>
<dbReference type="PANTHER" id="PTHR47424">
    <property type="entry name" value="REGULATORY PROTEIN GAL4"/>
    <property type="match status" value="1"/>
</dbReference>
<name>A0A136IV86_9PEZI</name>
<dbReference type="Proteomes" id="UP000070501">
    <property type="component" value="Unassembled WGS sequence"/>
</dbReference>
<dbReference type="AlphaFoldDB" id="A0A136IV86"/>
<evidence type="ECO:0000256" key="2">
    <source>
        <dbReference type="ARBA" id="ARBA00023015"/>
    </source>
</evidence>
<protein>
    <submittedName>
        <fullName evidence="6">Fungal-specific transcription factor domain-containing protein</fullName>
    </submittedName>
</protein>
<keyword evidence="2" id="KW-0805">Transcription regulation</keyword>
<dbReference type="SMART" id="SM00066">
    <property type="entry name" value="GAL4"/>
    <property type="match status" value="1"/>
</dbReference>
<dbReference type="Pfam" id="PF04082">
    <property type="entry name" value="Fungal_trans"/>
    <property type="match status" value="1"/>
</dbReference>
<gene>
    <name evidence="6" type="ORF">Micbo1qcDRAFT_213830</name>
</gene>
<dbReference type="EMBL" id="KQ964257">
    <property type="protein sequence ID" value="KXJ88716.1"/>
    <property type="molecule type" value="Genomic_DNA"/>
</dbReference>
<dbReference type="GO" id="GO:0000435">
    <property type="term" value="P:positive regulation of transcription from RNA polymerase II promoter by galactose"/>
    <property type="evidence" value="ECO:0007669"/>
    <property type="project" value="TreeGrafter"/>
</dbReference>
<sequence length="693" mass="76992">MAEASAPAASRKVNRSCQECTRRKVKCDGGQPCAACIHNQTADACEYRQRSRRHAVSRSALAKALEQLQEQSSILSAYRRVTQKLFPSLSIDELDGKSRADLLLMLGDPLLPTRSTSQQATESVGEEVDSGSTQICDDCDPVAERSWDESTHEVTAIHPSDDINAIGLATDQHSRSYLGVTSISAVLKAIFSLCPAAKQHTAERAKTWTESHRQPSQQVRPGLLPSFSTTGPNALRELRCIGFYFDTVHAITPIINEEEFRGHYAAANRHDRSWLALLNMVLTLGSLASGSDTLHNQYYEQARLHLDLDSLGSGNTELLQALCLLGGYYLHYRNSPNMAYAVLGAAHRVAIALGLHREPSRTRATKPAECFSGHGSGSSHHAARIETRRRTWWGLFCLDTWASTTLGRPTCGRWDSTTMNTLLPSPASPDDHMASSLRASCLFCSICDRIQHRFAQPARLSAQEALSFDRELTAWHDALPAELREPALVVPRLTVARDFMRNRYLNVRLVLSRCFLLYHIHDSRLKRSGTRYTEPSAEEDVLIQSCRTVASEAIDAITLSWTPNRIHVWNSAWYLFQACMVPLLSIAMETGLRRSSLLIASCRGSLIKAIEMLVEMSPWMRPSDRALDIVVAVYEALTAEVDEPSEAVHNHTPSAATDSSLDMSGWFDEQLMDLDWALSLDFDGLQNNLYPAI</sequence>
<dbReference type="GO" id="GO:0000978">
    <property type="term" value="F:RNA polymerase II cis-regulatory region sequence-specific DNA binding"/>
    <property type="evidence" value="ECO:0007669"/>
    <property type="project" value="TreeGrafter"/>
</dbReference>